<accession>A0A2J6WIG0</accession>
<dbReference type="GO" id="GO:0016151">
    <property type="term" value="F:nickel cation binding"/>
    <property type="evidence" value="ECO:0007669"/>
    <property type="project" value="InterPro"/>
</dbReference>
<protein>
    <submittedName>
        <fullName evidence="9">Hydrogenase accessory protein HypB</fullName>
    </submittedName>
</protein>
<keyword evidence="2" id="KW-0533">Nickel</keyword>
<dbReference type="Proteomes" id="UP000242881">
    <property type="component" value="Unassembled WGS sequence"/>
</dbReference>
<dbReference type="GO" id="GO:0051604">
    <property type="term" value="P:protein maturation"/>
    <property type="evidence" value="ECO:0007669"/>
    <property type="project" value="InterPro"/>
</dbReference>
<gene>
    <name evidence="9" type="primary">hypB</name>
    <name evidence="9" type="ORF">C0187_05830</name>
</gene>
<dbReference type="Gene3D" id="3.40.50.300">
    <property type="entry name" value="P-loop containing nucleotide triphosphate hydrolases"/>
    <property type="match status" value="1"/>
</dbReference>
<evidence type="ECO:0000256" key="3">
    <source>
        <dbReference type="ARBA" id="ARBA00022723"/>
    </source>
</evidence>
<evidence type="ECO:0000256" key="1">
    <source>
        <dbReference type="ARBA" id="ARBA00006211"/>
    </source>
</evidence>
<sequence length="221" mass="24687">MTKKVEVKEGILAKNQIIADRLKLLFSEKKVFVINFVSSPGSGKTSILEKVLPILKERFRIFVIEGDLQTENDAERIRKIGVDAHQITTNGACHLEAAWVEKVVSNLDLDKIDIIVIENVGNLVCPSSYDLGEDLKAVVVSTTEGEDKPIKYPSMMRVSSAFVLNKIDLVPYLNFNLDKCIDYARGVNGSLEFFKTSCFTGDGIREFAEWIAKKAEEKIGK</sequence>
<proteinExistence type="inferred from homology"/>
<evidence type="ECO:0000256" key="7">
    <source>
        <dbReference type="ARBA" id="ARBA00023134"/>
    </source>
</evidence>
<dbReference type="PANTHER" id="PTHR30134">
    <property type="entry name" value="HYDROGENASE PROTEIN ASSEMBLY PROTEIN, NICKEL CHAPERONE"/>
    <property type="match status" value="1"/>
</dbReference>
<keyword evidence="7" id="KW-0342">GTP-binding</keyword>
<comment type="caution">
    <text evidence="9">The sequence shown here is derived from an EMBL/GenBank/DDBJ whole genome shotgun (WGS) entry which is preliminary data.</text>
</comment>
<reference evidence="9 10" key="1">
    <citation type="submission" date="2018-01" db="EMBL/GenBank/DDBJ databases">
        <title>Metagenomic assembled genomes from two thermal pools in the Uzon Caldera, Kamchatka, Russia.</title>
        <authorList>
            <person name="Wilkins L."/>
            <person name="Ettinger C."/>
        </authorList>
    </citation>
    <scope>NUCLEOTIDE SEQUENCE [LARGE SCALE GENOMIC DNA]</scope>
    <source>
        <strain evidence="9">ZAV-05</strain>
    </source>
</reference>
<keyword evidence="4" id="KW-0547">Nucleotide-binding</keyword>
<dbReference type="EMBL" id="PNIN01000057">
    <property type="protein sequence ID" value="PMP70178.1"/>
    <property type="molecule type" value="Genomic_DNA"/>
</dbReference>
<evidence type="ECO:0000256" key="5">
    <source>
        <dbReference type="ARBA" id="ARBA00022801"/>
    </source>
</evidence>
<evidence type="ECO:0000259" key="8">
    <source>
        <dbReference type="Pfam" id="PF02492"/>
    </source>
</evidence>
<keyword evidence="3" id="KW-0479">Metal-binding</keyword>
<dbReference type="InterPro" id="IPR003495">
    <property type="entry name" value="CobW/HypB/UreG_nucleotide-bd"/>
</dbReference>
<evidence type="ECO:0000256" key="6">
    <source>
        <dbReference type="ARBA" id="ARBA00022833"/>
    </source>
</evidence>
<dbReference type="PIRSF" id="PIRSF005624">
    <property type="entry name" value="Ni-bind_GTPase"/>
    <property type="match status" value="1"/>
</dbReference>
<name>A0A2J6WIG0_9BACT</name>
<keyword evidence="6" id="KW-0862">Zinc</keyword>
<dbReference type="SUPFAM" id="SSF52540">
    <property type="entry name" value="P-loop containing nucleoside triphosphate hydrolases"/>
    <property type="match status" value="1"/>
</dbReference>
<organism evidence="9 10">
    <name type="scientific">Calditerrivibrio nitroreducens</name>
    <dbReference type="NCBI Taxonomy" id="477976"/>
    <lineage>
        <taxon>Bacteria</taxon>
        <taxon>Pseudomonadati</taxon>
        <taxon>Deferribacterota</taxon>
        <taxon>Deferribacteres</taxon>
        <taxon>Deferribacterales</taxon>
        <taxon>Calditerrivibrionaceae</taxon>
    </lineage>
</organism>
<evidence type="ECO:0000256" key="2">
    <source>
        <dbReference type="ARBA" id="ARBA00022596"/>
    </source>
</evidence>
<feature type="domain" description="CobW/HypB/UreG nucleotide-binding" evidence="8">
    <location>
        <begin position="33"/>
        <end position="194"/>
    </location>
</feature>
<dbReference type="Pfam" id="PF02492">
    <property type="entry name" value="cobW"/>
    <property type="match status" value="1"/>
</dbReference>
<dbReference type="InterPro" id="IPR004392">
    <property type="entry name" value="Hyd_mat_HypB"/>
</dbReference>
<evidence type="ECO:0000313" key="9">
    <source>
        <dbReference type="EMBL" id="PMP70178.1"/>
    </source>
</evidence>
<dbReference type="PANTHER" id="PTHR30134:SF2">
    <property type="entry name" value="HYDROGENASE MATURATION FACTOR HYPB"/>
    <property type="match status" value="1"/>
</dbReference>
<dbReference type="GO" id="GO:0003924">
    <property type="term" value="F:GTPase activity"/>
    <property type="evidence" value="ECO:0007669"/>
    <property type="project" value="InterPro"/>
</dbReference>
<comment type="similarity">
    <text evidence="1">Belongs to the SIMIBI class G3E GTPase family. HypB/HupM subfamily.</text>
</comment>
<evidence type="ECO:0000256" key="4">
    <source>
        <dbReference type="ARBA" id="ARBA00022741"/>
    </source>
</evidence>
<dbReference type="InterPro" id="IPR027417">
    <property type="entry name" value="P-loop_NTPase"/>
</dbReference>
<dbReference type="GO" id="GO:0008270">
    <property type="term" value="F:zinc ion binding"/>
    <property type="evidence" value="ECO:0007669"/>
    <property type="project" value="TreeGrafter"/>
</dbReference>
<evidence type="ECO:0000313" key="10">
    <source>
        <dbReference type="Proteomes" id="UP000242881"/>
    </source>
</evidence>
<keyword evidence="5" id="KW-0378">Hydrolase</keyword>
<dbReference type="NCBIfam" id="TIGR00073">
    <property type="entry name" value="hypB"/>
    <property type="match status" value="1"/>
</dbReference>
<dbReference type="AlphaFoldDB" id="A0A2J6WIG0"/>
<dbReference type="GO" id="GO:0005525">
    <property type="term" value="F:GTP binding"/>
    <property type="evidence" value="ECO:0007669"/>
    <property type="project" value="UniProtKB-KW"/>
</dbReference>